<evidence type="ECO:0000256" key="1">
    <source>
        <dbReference type="PIRSR" id="PIRSR011396-1"/>
    </source>
</evidence>
<dbReference type="OrthoDB" id="462203at2"/>
<feature type="binding site" evidence="2">
    <location>
        <position position="187"/>
    </location>
    <ligand>
        <name>FAD</name>
        <dbReference type="ChEBI" id="CHEBI:57692"/>
    </ligand>
</feature>
<dbReference type="InterPro" id="IPR006905">
    <property type="entry name" value="Flavin_halogenase"/>
</dbReference>
<dbReference type="PIRSF" id="PIRSF011396">
    <property type="entry name" value="Trp_halogenase"/>
    <property type="match status" value="1"/>
</dbReference>
<dbReference type="GO" id="GO:0004497">
    <property type="term" value="F:monooxygenase activity"/>
    <property type="evidence" value="ECO:0007669"/>
    <property type="project" value="InterPro"/>
</dbReference>
<protein>
    <submittedName>
        <fullName evidence="4">Tryptophan halogenase</fullName>
    </submittedName>
</protein>
<dbReference type="PANTHER" id="PTHR43747:SF4">
    <property type="entry name" value="FLAVIN-DEPENDENT TRYPTOPHAN HALOGENASE"/>
    <property type="match status" value="1"/>
</dbReference>
<feature type="binding site" evidence="2">
    <location>
        <position position="335"/>
    </location>
    <ligand>
        <name>FAD</name>
        <dbReference type="ChEBI" id="CHEBI:57692"/>
    </ligand>
</feature>
<keyword evidence="2" id="KW-0547">Nucleotide-binding</keyword>
<dbReference type="InterPro" id="IPR033856">
    <property type="entry name" value="Trp_halogen"/>
</dbReference>
<dbReference type="RefSeq" id="WP_089412589.1">
    <property type="nucleotide sequence ID" value="NZ_FZQA01000004.1"/>
</dbReference>
<dbReference type="SUPFAM" id="SSF51905">
    <property type="entry name" value="FAD/NAD(P)-binding domain"/>
    <property type="match status" value="1"/>
</dbReference>
<keyword evidence="2" id="KW-0274">FAD</keyword>
<dbReference type="Pfam" id="PF04820">
    <property type="entry name" value="Trp_halogenase"/>
    <property type="match status" value="1"/>
</dbReference>
<accession>A0A239PV98</accession>
<feature type="binding site" evidence="2">
    <location>
        <begin position="14"/>
        <end position="17"/>
    </location>
    <ligand>
        <name>FAD</name>
        <dbReference type="ChEBI" id="CHEBI:57692"/>
    </ligand>
</feature>
<keyword evidence="2" id="KW-0285">Flavoprotein</keyword>
<dbReference type="PANTHER" id="PTHR43747">
    <property type="entry name" value="FAD-BINDING PROTEIN"/>
    <property type="match status" value="1"/>
</dbReference>
<feature type="transmembrane region" description="Helical" evidence="3">
    <location>
        <begin position="9"/>
        <end position="29"/>
    </location>
</feature>
<organism evidence="4 5">
    <name type="scientific">Amphiplicatus metriothermophilus</name>
    <dbReference type="NCBI Taxonomy" id="1519374"/>
    <lineage>
        <taxon>Bacteria</taxon>
        <taxon>Pseudomonadati</taxon>
        <taxon>Pseudomonadota</taxon>
        <taxon>Alphaproteobacteria</taxon>
        <taxon>Parvularculales</taxon>
        <taxon>Parvularculaceae</taxon>
        <taxon>Amphiplicatus</taxon>
    </lineage>
</organism>
<feature type="binding site" evidence="2">
    <location>
        <position position="344"/>
    </location>
    <ligand>
        <name>L-tryptophan</name>
        <dbReference type="ChEBI" id="CHEBI:57912"/>
    </ligand>
</feature>
<keyword evidence="3" id="KW-1133">Transmembrane helix</keyword>
<evidence type="ECO:0000256" key="2">
    <source>
        <dbReference type="PIRSR" id="PIRSR011396-2"/>
    </source>
</evidence>
<feature type="binding site" evidence="2">
    <location>
        <position position="348"/>
    </location>
    <ligand>
        <name>FAD</name>
        <dbReference type="ChEBI" id="CHEBI:57692"/>
    </ligand>
</feature>
<sequence>MHGKRIERIAIIGGGTAGWMAAALFARLLGPLGTRIRLVESEEIGTVGVGEATVPTIRLFNQLLGFDERDFLARTHGSFKLGIEFRDWGGPGCAYFHGFGDFGADIEGIAPHHHWLKLRMEGDGTSHEAYSFPAVAARKGRFAPPPKDPVSSAPYYQHAYHFDAALYARYLREYAEARGATRVEGRVVDVARRAADGFVEAVVLADGRRVEADFFVDCTGFRALLIGEALGVGFEDWRGWLPCDRAVAIPCARRGPLTPYTIAAAKEAGWRWRIPLRHRIGNGYVYCSAHVSDDEAAAALLADLEGPALAEPRLLRFAAGRRKAFWAKNCVAIGLAAGFLEPLESTSIQLIQNGLTRLIEYFPDADYDPAMIAEYNRVTANEYARVRDFLILHYCAAGRRDAPLWRDCAATPLPDTLRHKVDVFVSTGRVPMLTEESYAEASWVAIFLGSGVAPRRYDPLVDRIDSAVLAQGMRRRREEIRRVAEAMPTHEAFLERACPAPAMA</sequence>
<dbReference type="Proteomes" id="UP000198346">
    <property type="component" value="Unassembled WGS sequence"/>
</dbReference>
<evidence type="ECO:0000313" key="4">
    <source>
        <dbReference type="EMBL" id="SNT74221.1"/>
    </source>
</evidence>
<dbReference type="EMBL" id="FZQA01000004">
    <property type="protein sequence ID" value="SNT74221.1"/>
    <property type="molecule type" value="Genomic_DNA"/>
</dbReference>
<keyword evidence="3" id="KW-0472">Membrane</keyword>
<reference evidence="4 5" key="1">
    <citation type="submission" date="2017-07" db="EMBL/GenBank/DDBJ databases">
        <authorList>
            <person name="Sun Z.S."/>
            <person name="Albrecht U."/>
            <person name="Echele G."/>
            <person name="Lee C.C."/>
        </authorList>
    </citation>
    <scope>NUCLEOTIDE SEQUENCE [LARGE SCALE GENOMIC DNA]</scope>
    <source>
        <strain evidence="4 5">CGMCC 1.12710</strain>
    </source>
</reference>
<dbReference type="InterPro" id="IPR036188">
    <property type="entry name" value="FAD/NAD-bd_sf"/>
</dbReference>
<dbReference type="Gene3D" id="3.50.50.60">
    <property type="entry name" value="FAD/NAD(P)-binding domain"/>
    <property type="match status" value="1"/>
</dbReference>
<keyword evidence="3" id="KW-0812">Transmembrane</keyword>
<evidence type="ECO:0000256" key="3">
    <source>
        <dbReference type="SAM" id="Phobius"/>
    </source>
</evidence>
<proteinExistence type="predicted"/>
<keyword evidence="5" id="KW-1185">Reference proteome</keyword>
<name>A0A239PV98_9PROT</name>
<dbReference type="GO" id="GO:0000166">
    <property type="term" value="F:nucleotide binding"/>
    <property type="evidence" value="ECO:0007669"/>
    <property type="project" value="UniProtKB-KW"/>
</dbReference>
<dbReference type="AlphaFoldDB" id="A0A239PV98"/>
<feature type="active site" evidence="1">
    <location>
        <position position="80"/>
    </location>
</feature>
<dbReference type="InterPro" id="IPR050816">
    <property type="entry name" value="Flavin-dep_Halogenase_NPB"/>
</dbReference>
<feature type="binding site" evidence="2">
    <location>
        <position position="80"/>
    </location>
    <ligand>
        <name>7-chloro-L-tryptophan</name>
        <dbReference type="ChEBI" id="CHEBI:58713"/>
    </ligand>
</feature>
<gene>
    <name evidence="4" type="ORF">SAMN06297382_2131</name>
</gene>
<evidence type="ECO:0000313" key="5">
    <source>
        <dbReference type="Proteomes" id="UP000198346"/>
    </source>
</evidence>